<comment type="similarity">
    <text evidence="1">Belongs to the sigma-70 factor family. ECF subfamily.</text>
</comment>
<organism evidence="7 8">
    <name type="scientific">Paenibacillus oryzae</name>
    <dbReference type="NCBI Taxonomy" id="1844972"/>
    <lineage>
        <taxon>Bacteria</taxon>
        <taxon>Bacillati</taxon>
        <taxon>Bacillota</taxon>
        <taxon>Bacilli</taxon>
        <taxon>Bacillales</taxon>
        <taxon>Paenibacillaceae</taxon>
        <taxon>Paenibacillus</taxon>
    </lineage>
</organism>
<dbReference type="GO" id="GO:0016987">
    <property type="term" value="F:sigma factor activity"/>
    <property type="evidence" value="ECO:0007669"/>
    <property type="project" value="UniProtKB-KW"/>
</dbReference>
<dbReference type="InterPro" id="IPR014284">
    <property type="entry name" value="RNA_pol_sigma-70_dom"/>
</dbReference>
<dbReference type="GO" id="GO:0006352">
    <property type="term" value="P:DNA-templated transcription initiation"/>
    <property type="evidence" value="ECO:0007669"/>
    <property type="project" value="InterPro"/>
</dbReference>
<comment type="caution">
    <text evidence="7">The sequence shown here is derived from an EMBL/GenBank/DDBJ whole genome shotgun (WGS) entry which is preliminary data.</text>
</comment>
<dbReference type="CDD" id="cd06171">
    <property type="entry name" value="Sigma70_r4"/>
    <property type="match status" value="1"/>
</dbReference>
<reference evidence="7 8" key="1">
    <citation type="submission" date="2016-05" db="EMBL/GenBank/DDBJ databases">
        <title>Paenibacillus oryzae. sp. nov., isolated from the rice root.</title>
        <authorList>
            <person name="Zhang J."/>
            <person name="Zhang X."/>
        </authorList>
    </citation>
    <scope>NUCLEOTIDE SEQUENCE [LARGE SCALE GENOMIC DNA]</scope>
    <source>
        <strain evidence="7 8">1DrF-4</strain>
    </source>
</reference>
<evidence type="ECO:0000256" key="2">
    <source>
        <dbReference type="ARBA" id="ARBA00023015"/>
    </source>
</evidence>
<dbReference type="InterPro" id="IPR007627">
    <property type="entry name" value="RNA_pol_sigma70_r2"/>
</dbReference>
<dbReference type="InterPro" id="IPR036388">
    <property type="entry name" value="WH-like_DNA-bd_sf"/>
</dbReference>
<dbReference type="Gene3D" id="1.10.1740.10">
    <property type="match status" value="1"/>
</dbReference>
<dbReference type="SUPFAM" id="SSF88659">
    <property type="entry name" value="Sigma3 and sigma4 domains of RNA polymerase sigma factors"/>
    <property type="match status" value="1"/>
</dbReference>
<gene>
    <name evidence="7" type="ORF">A7K91_15630</name>
</gene>
<keyword evidence="8" id="KW-1185">Reference proteome</keyword>
<accession>A0A1A5YB15</accession>
<keyword evidence="3" id="KW-0731">Sigma factor</keyword>
<proteinExistence type="inferred from homology"/>
<dbReference type="STRING" id="1844972.A7K91_15630"/>
<keyword evidence="4" id="KW-0804">Transcription</keyword>
<name>A0A1A5YB15_9BACL</name>
<dbReference type="GO" id="GO:0003677">
    <property type="term" value="F:DNA binding"/>
    <property type="evidence" value="ECO:0007669"/>
    <property type="project" value="InterPro"/>
</dbReference>
<dbReference type="EMBL" id="LYPA01000078">
    <property type="protein sequence ID" value="OBR62819.1"/>
    <property type="molecule type" value="Genomic_DNA"/>
</dbReference>
<feature type="domain" description="RNA polymerase sigma-70 region 2" evidence="5">
    <location>
        <begin position="7"/>
        <end position="75"/>
    </location>
</feature>
<dbReference type="InterPro" id="IPR039425">
    <property type="entry name" value="RNA_pol_sigma-70-like"/>
</dbReference>
<keyword evidence="2" id="KW-0805">Transcription regulation</keyword>
<evidence type="ECO:0008006" key="9">
    <source>
        <dbReference type="Google" id="ProtNLM"/>
    </source>
</evidence>
<evidence type="ECO:0000313" key="7">
    <source>
        <dbReference type="EMBL" id="OBR62819.1"/>
    </source>
</evidence>
<dbReference type="Gene3D" id="1.10.10.10">
    <property type="entry name" value="Winged helix-like DNA-binding domain superfamily/Winged helix DNA-binding domain"/>
    <property type="match status" value="1"/>
</dbReference>
<evidence type="ECO:0000256" key="4">
    <source>
        <dbReference type="ARBA" id="ARBA00023163"/>
    </source>
</evidence>
<evidence type="ECO:0000259" key="6">
    <source>
        <dbReference type="Pfam" id="PF08281"/>
    </source>
</evidence>
<dbReference type="InterPro" id="IPR013325">
    <property type="entry name" value="RNA_pol_sigma_r2"/>
</dbReference>
<sequence length="167" mass="19836">MKEIEQLYVDYNKDIHRFLLKISGYDFFVAEELTQETFYQAFKSLGKFQGRCHIKTWLCQIAKNSYYQHLKKNKKQHMAVKRASYENENKTNTNLESRVEDEELIQHVLELINDLDDRTRDVMLYRLYSELPYAQIALLLGISEGSAKVIFFRGKAFLQTKLREDHG</sequence>
<dbReference type="AlphaFoldDB" id="A0A1A5YB15"/>
<protein>
    <recommendedName>
        <fullName evidence="9">RNA polymerase subunit sigma</fullName>
    </recommendedName>
</protein>
<evidence type="ECO:0000259" key="5">
    <source>
        <dbReference type="Pfam" id="PF04542"/>
    </source>
</evidence>
<dbReference type="Pfam" id="PF04542">
    <property type="entry name" value="Sigma70_r2"/>
    <property type="match status" value="1"/>
</dbReference>
<dbReference type="Proteomes" id="UP000092024">
    <property type="component" value="Unassembled WGS sequence"/>
</dbReference>
<dbReference type="OrthoDB" id="9795666at2"/>
<dbReference type="InterPro" id="IPR013324">
    <property type="entry name" value="RNA_pol_sigma_r3/r4-like"/>
</dbReference>
<dbReference type="SUPFAM" id="SSF88946">
    <property type="entry name" value="Sigma2 domain of RNA polymerase sigma factors"/>
    <property type="match status" value="1"/>
</dbReference>
<evidence type="ECO:0000313" key="8">
    <source>
        <dbReference type="Proteomes" id="UP000092024"/>
    </source>
</evidence>
<dbReference type="InterPro" id="IPR013249">
    <property type="entry name" value="RNA_pol_sigma70_r4_t2"/>
</dbReference>
<evidence type="ECO:0000256" key="3">
    <source>
        <dbReference type="ARBA" id="ARBA00023082"/>
    </source>
</evidence>
<dbReference type="NCBIfam" id="TIGR02937">
    <property type="entry name" value="sigma70-ECF"/>
    <property type="match status" value="1"/>
</dbReference>
<feature type="domain" description="RNA polymerase sigma factor 70 region 4 type 2" evidence="6">
    <location>
        <begin position="108"/>
        <end position="158"/>
    </location>
</feature>
<dbReference type="PANTHER" id="PTHR43133">
    <property type="entry name" value="RNA POLYMERASE ECF-TYPE SIGMA FACTO"/>
    <property type="match status" value="1"/>
</dbReference>
<dbReference type="PANTHER" id="PTHR43133:SF46">
    <property type="entry name" value="RNA POLYMERASE SIGMA-70 FACTOR ECF SUBFAMILY"/>
    <property type="match status" value="1"/>
</dbReference>
<evidence type="ECO:0000256" key="1">
    <source>
        <dbReference type="ARBA" id="ARBA00010641"/>
    </source>
</evidence>
<dbReference type="RefSeq" id="WP_068686933.1">
    <property type="nucleotide sequence ID" value="NZ_LYPA01000078.1"/>
</dbReference>
<dbReference type="Pfam" id="PF08281">
    <property type="entry name" value="Sigma70_r4_2"/>
    <property type="match status" value="1"/>
</dbReference>